<feature type="transmembrane region" description="Helical" evidence="1">
    <location>
        <begin position="165"/>
        <end position="187"/>
    </location>
</feature>
<proteinExistence type="predicted"/>
<evidence type="ECO:0000256" key="1">
    <source>
        <dbReference type="SAM" id="Phobius"/>
    </source>
</evidence>
<evidence type="ECO:0000313" key="4">
    <source>
        <dbReference type="Proteomes" id="UP000612680"/>
    </source>
</evidence>
<feature type="transmembrane region" description="Helical" evidence="1">
    <location>
        <begin position="262"/>
        <end position="280"/>
    </location>
</feature>
<accession>A0ABX7ID99</accession>
<feature type="domain" description="Acyltransferase 3" evidence="2">
    <location>
        <begin position="8"/>
        <end position="340"/>
    </location>
</feature>
<protein>
    <submittedName>
        <fullName evidence="3">Acyltransferase</fullName>
    </submittedName>
</protein>
<name>A0ABX7ID99_9BACT</name>
<feature type="transmembrane region" description="Helical" evidence="1">
    <location>
        <begin position="131"/>
        <end position="153"/>
    </location>
</feature>
<feature type="transmembrane region" description="Helical" evidence="1">
    <location>
        <begin position="42"/>
        <end position="64"/>
    </location>
</feature>
<keyword evidence="1" id="KW-1133">Transmembrane helix</keyword>
<reference evidence="3 4" key="1">
    <citation type="submission" date="2020-06" db="EMBL/GenBank/DDBJ databases">
        <title>Dyadobacter sandarakinus sp. nov., isolated from the soil of the Arctic Yellow River Station.</title>
        <authorList>
            <person name="Zhang Y."/>
            <person name="Peng F."/>
        </authorList>
    </citation>
    <scope>NUCLEOTIDE SEQUENCE [LARGE SCALE GENOMIC DNA]</scope>
    <source>
        <strain evidence="3 4">Q3-56</strain>
    </source>
</reference>
<keyword evidence="3" id="KW-0012">Acyltransferase</keyword>
<feature type="transmembrane region" description="Helical" evidence="1">
    <location>
        <begin position="238"/>
        <end position="256"/>
    </location>
</feature>
<gene>
    <name evidence="3" type="ORF">HWI92_08905</name>
</gene>
<dbReference type="EMBL" id="CP056775">
    <property type="protein sequence ID" value="QRR04119.1"/>
    <property type="molecule type" value="Genomic_DNA"/>
</dbReference>
<dbReference type="PANTHER" id="PTHR23028">
    <property type="entry name" value="ACETYLTRANSFERASE"/>
    <property type="match status" value="1"/>
</dbReference>
<dbReference type="GO" id="GO:0016746">
    <property type="term" value="F:acyltransferase activity"/>
    <property type="evidence" value="ECO:0007669"/>
    <property type="project" value="UniProtKB-KW"/>
</dbReference>
<dbReference type="PANTHER" id="PTHR23028:SF131">
    <property type="entry name" value="BLR2367 PROTEIN"/>
    <property type="match status" value="1"/>
</dbReference>
<evidence type="ECO:0000313" key="3">
    <source>
        <dbReference type="EMBL" id="QRR04119.1"/>
    </source>
</evidence>
<keyword evidence="1" id="KW-0812">Transmembrane</keyword>
<dbReference type="Proteomes" id="UP000612680">
    <property type="component" value="Chromosome"/>
</dbReference>
<evidence type="ECO:0000259" key="2">
    <source>
        <dbReference type="Pfam" id="PF01757"/>
    </source>
</evidence>
<feature type="transmembrane region" description="Helical" evidence="1">
    <location>
        <begin position="292"/>
        <end position="316"/>
    </location>
</feature>
<dbReference type="Pfam" id="PF01757">
    <property type="entry name" value="Acyl_transf_3"/>
    <property type="match status" value="1"/>
</dbReference>
<feature type="transmembrane region" description="Helical" evidence="1">
    <location>
        <begin position="207"/>
        <end position="226"/>
    </location>
</feature>
<sequence length="364" mass="41046">MLLTPKIESIQVLRGIAALLVTIYHLKDITRNDDPFKAELDFLFNSGAAGVSLFFLISGFIMVYTTRGSSSRKAATWYFLVRRLVRIWPVYAIITLAYYYLVHRFQAPPGAINMLLRSLAFYPAAAVDPPFYGYATLSIGWSLNYEIYFYALVGICMLFGRARWYVFFAWSMLTLIALPAYLGFFTLQPHLVPDYGHDYVNLITNPVIWNFVAGVVVGLVYCQPGLQHFMIQLFSRKWLFAACISLGTWQYLSGFFGGLGILQWGAGSLLVLCACLFHYAGKNTRLPGALVWVGDVSFSIYLLHLPVLVTFTLIFQKLGYPIYSSGTAFLLLTTAVTLIAAHFSHEYLEVKLSAYLKKHLIARS</sequence>
<keyword evidence="1" id="KW-0472">Membrane</keyword>
<keyword evidence="4" id="KW-1185">Reference proteome</keyword>
<keyword evidence="3" id="KW-0808">Transferase</keyword>
<dbReference type="InterPro" id="IPR002656">
    <property type="entry name" value="Acyl_transf_3_dom"/>
</dbReference>
<feature type="transmembrane region" description="Helical" evidence="1">
    <location>
        <begin position="84"/>
        <end position="101"/>
    </location>
</feature>
<organism evidence="3 4">
    <name type="scientific">Dyadobacter sandarakinus</name>
    <dbReference type="NCBI Taxonomy" id="2747268"/>
    <lineage>
        <taxon>Bacteria</taxon>
        <taxon>Pseudomonadati</taxon>
        <taxon>Bacteroidota</taxon>
        <taxon>Cytophagia</taxon>
        <taxon>Cytophagales</taxon>
        <taxon>Spirosomataceae</taxon>
        <taxon>Dyadobacter</taxon>
    </lineage>
</organism>
<dbReference type="InterPro" id="IPR050879">
    <property type="entry name" value="Acyltransferase_3"/>
</dbReference>
<feature type="transmembrane region" description="Helical" evidence="1">
    <location>
        <begin position="322"/>
        <end position="343"/>
    </location>
</feature>